<dbReference type="AlphaFoldDB" id="E8ZBF5"/>
<dbReference type="Pfam" id="PF01348">
    <property type="entry name" value="Intron_maturas2"/>
    <property type="match status" value="1"/>
</dbReference>
<accession>E8ZBF5</accession>
<gene>
    <name evidence="6 10" type="primary">matK</name>
</gene>
<evidence type="ECO:0000259" key="8">
    <source>
        <dbReference type="Pfam" id="PF01348"/>
    </source>
</evidence>
<evidence type="ECO:0000256" key="1">
    <source>
        <dbReference type="ARBA" id="ARBA00006621"/>
    </source>
</evidence>
<keyword evidence="7 10" id="KW-0150">Chloroplast</keyword>
<dbReference type="EMBL" id="FN825691">
    <property type="protein sequence ID" value="CBL95123.1"/>
    <property type="molecule type" value="Genomic_DNA"/>
</dbReference>
<evidence type="ECO:0000259" key="9">
    <source>
        <dbReference type="Pfam" id="PF01824"/>
    </source>
</evidence>
<feature type="domain" description="Domain X" evidence="8">
    <location>
        <begin position="378"/>
        <end position="488"/>
    </location>
</feature>
<protein>
    <recommendedName>
        <fullName evidence="6">Maturase K</fullName>
    </recommendedName>
    <alternativeName>
        <fullName evidence="6">Intron maturase</fullName>
    </alternativeName>
</protein>
<evidence type="ECO:0000313" key="10">
    <source>
        <dbReference type="EMBL" id="CBL95123.1"/>
    </source>
</evidence>
<dbReference type="InterPro" id="IPR024937">
    <property type="entry name" value="Domain_X"/>
</dbReference>
<comment type="function">
    <text evidence="6 7">Usually encoded in the trnK tRNA gene intron. Probably assists in splicing its own and other chloroplast group II introns.</text>
</comment>
<dbReference type="GO" id="GO:0006397">
    <property type="term" value="P:mRNA processing"/>
    <property type="evidence" value="ECO:0007669"/>
    <property type="project" value="UniProtKB-KW"/>
</dbReference>
<keyword evidence="2 7" id="KW-0934">Plastid</keyword>
<proteinExistence type="inferred from homology"/>
<dbReference type="GO" id="GO:0003723">
    <property type="term" value="F:RNA binding"/>
    <property type="evidence" value="ECO:0007669"/>
    <property type="project" value="UniProtKB-KW"/>
</dbReference>
<keyword evidence="5 6" id="KW-0694">RNA-binding</keyword>
<organism evidence="10">
    <name type="scientific">Adenogramma teretifolia</name>
    <dbReference type="NCBI Taxonomy" id="764172"/>
    <lineage>
        <taxon>Eukaryota</taxon>
        <taxon>Viridiplantae</taxon>
        <taxon>Streptophyta</taxon>
        <taxon>Embryophyta</taxon>
        <taxon>Tracheophyta</taxon>
        <taxon>Spermatophyta</taxon>
        <taxon>Magnoliopsida</taxon>
        <taxon>eudicotyledons</taxon>
        <taxon>Gunneridae</taxon>
        <taxon>Pentapetalae</taxon>
        <taxon>Caryophyllales</taxon>
        <taxon>Molluginaceae</taxon>
        <taxon>Adenogramma</taxon>
    </lineage>
</organism>
<geneLocation type="chloroplast" evidence="10"/>
<dbReference type="InterPro" id="IPR024942">
    <property type="entry name" value="Maturase_MatK_N"/>
</dbReference>
<evidence type="ECO:0000256" key="7">
    <source>
        <dbReference type="RuleBase" id="RU004226"/>
    </source>
</evidence>
<comment type="similarity">
    <text evidence="1 6">Belongs to the intron maturase 2 family. MatK subfamily.</text>
</comment>
<evidence type="ECO:0000256" key="2">
    <source>
        <dbReference type="ARBA" id="ARBA00022640"/>
    </source>
</evidence>
<keyword evidence="4 6" id="KW-0819">tRNA processing</keyword>
<dbReference type="PANTHER" id="PTHR34811">
    <property type="entry name" value="MATURASE K"/>
    <property type="match status" value="1"/>
</dbReference>
<feature type="domain" description="Maturase MatK N-terminal" evidence="9">
    <location>
        <begin position="1"/>
        <end position="350"/>
    </location>
</feature>
<name>E8ZBF5_9CARY</name>
<dbReference type="GO" id="GO:0008380">
    <property type="term" value="P:RNA splicing"/>
    <property type="evidence" value="ECO:0007669"/>
    <property type="project" value="UniProtKB-UniRule"/>
</dbReference>
<reference evidence="10" key="1">
    <citation type="journal article" date="2010" name="Evolution">
        <title>COMPLEX EVOLUTIONARY TRANSITIONS AND THE SIGNIFICANCE OF C3...C4 INTERMEDIATE FORMS OF PHOTOSYNTHESIS IN MOLLUGINACEAE.</title>
        <authorList>
            <person name="Christin P.A."/>
            <person name="Sage T.L."/>
            <person name="Edwards E.J."/>
            <person name="Ogburn R.M."/>
            <person name="Khoshravesh R."/>
            <person name="Sage R.F."/>
        </authorList>
    </citation>
    <scope>NUCLEOTIDE SEQUENCE</scope>
</reference>
<evidence type="ECO:0000256" key="5">
    <source>
        <dbReference type="ARBA" id="ARBA00022884"/>
    </source>
</evidence>
<dbReference type="GO" id="GO:0009507">
    <property type="term" value="C:chloroplast"/>
    <property type="evidence" value="ECO:0007669"/>
    <property type="project" value="UniProtKB-SubCell"/>
</dbReference>
<evidence type="ECO:0000256" key="6">
    <source>
        <dbReference type="HAMAP-Rule" id="MF_01390"/>
    </source>
</evidence>
<dbReference type="InterPro" id="IPR002866">
    <property type="entry name" value="Maturase_MatK"/>
</dbReference>
<dbReference type="PANTHER" id="PTHR34811:SF1">
    <property type="entry name" value="MATURASE K"/>
    <property type="match status" value="1"/>
</dbReference>
<keyword evidence="3 6" id="KW-0507">mRNA processing</keyword>
<comment type="subcellular location">
    <subcellularLocation>
        <location evidence="6">Plastid</location>
        <location evidence="6">Chloroplast</location>
    </subcellularLocation>
</comment>
<dbReference type="Pfam" id="PF01824">
    <property type="entry name" value="MatK_N"/>
    <property type="match status" value="1"/>
</dbReference>
<sequence>MEEFPRYRELNRYWQQHNFCYPLLFQEYIYAFAYDHGCKNSLFFENAGEKEYSLLMVKHLITRLYHQNHLILSANESKENEIFGYKDRKNLYSQMIIEGFSVIVEIPLSPLIISSLEAKDKGIVNCLEEKEKEIFNSRNLRSIHAIFPFFEDKFFHLTYVVDILIPYPIHLEILVQTLRYWVKDASALHFLRYFLYECRNFNILIFPKKSISFVYNSKGKQRLFFFLHNFYVWEHDSLFLFLQTQSSHFRSISFGALLERILFYGKLDYLVKVFPLTKDFGLLLWLFKDPFPHYVRYRGKSLLSSKGTALLIHKWKNYLLYLWQCRFSVWSQPRRIYINRFSKYSLNFMGFLSSMRLHSFLIRSQMLENSFLIDDTRKKLDTLVRVLALVESLEKLKICNGLGHPLSQSMWTELSDSHILDQFGRIYRKLSHYYSGSSRKRSLYRIKYIIRLSCARTLARKHKRPVRVFLKRLGSELLEDFFQEEEEKFLSLIFPKKRGPIWYLDIISINYLAMND</sequence>
<dbReference type="GO" id="GO:0008033">
    <property type="term" value="P:tRNA processing"/>
    <property type="evidence" value="ECO:0007669"/>
    <property type="project" value="UniProtKB-KW"/>
</dbReference>
<evidence type="ECO:0000256" key="4">
    <source>
        <dbReference type="ARBA" id="ARBA00022694"/>
    </source>
</evidence>
<evidence type="ECO:0000256" key="3">
    <source>
        <dbReference type="ARBA" id="ARBA00022664"/>
    </source>
</evidence>
<dbReference type="HAMAP" id="MF_01390">
    <property type="entry name" value="MatK"/>
    <property type="match status" value="1"/>
</dbReference>